<evidence type="ECO:0000259" key="4">
    <source>
        <dbReference type="Pfam" id="PF00419"/>
    </source>
</evidence>
<comment type="caution">
    <text evidence="5">The sequence shown here is derived from an EMBL/GenBank/DDBJ whole genome shotgun (WGS) entry which is preliminary data.</text>
</comment>
<evidence type="ECO:0000256" key="1">
    <source>
        <dbReference type="ARBA" id="ARBA00004561"/>
    </source>
</evidence>
<dbReference type="PANTHER" id="PTHR33420">
    <property type="entry name" value="FIMBRIAL SUBUNIT ELFA-RELATED"/>
    <property type="match status" value="1"/>
</dbReference>
<evidence type="ECO:0000313" key="6">
    <source>
        <dbReference type="Proteomes" id="UP000291424"/>
    </source>
</evidence>
<dbReference type="InterPro" id="IPR008966">
    <property type="entry name" value="Adhesion_dom_sf"/>
</dbReference>
<evidence type="ECO:0000256" key="3">
    <source>
        <dbReference type="ARBA" id="ARBA00023263"/>
    </source>
</evidence>
<feature type="domain" description="Fimbrial-type adhesion" evidence="4">
    <location>
        <begin position="35"/>
        <end position="172"/>
    </location>
</feature>
<organism evidence="5 6">
    <name type="scientific">Enterobacter wuhouensis</name>
    <dbReference type="NCBI Taxonomy" id="2529381"/>
    <lineage>
        <taxon>Bacteria</taxon>
        <taxon>Pseudomonadati</taxon>
        <taxon>Pseudomonadota</taxon>
        <taxon>Gammaproteobacteria</taxon>
        <taxon>Enterobacterales</taxon>
        <taxon>Enterobacteriaceae</taxon>
        <taxon>Enterobacter</taxon>
    </lineage>
</organism>
<proteinExistence type="inferred from homology"/>
<dbReference type="GO" id="GO:0043709">
    <property type="term" value="P:cell adhesion involved in single-species biofilm formation"/>
    <property type="evidence" value="ECO:0007669"/>
    <property type="project" value="TreeGrafter"/>
</dbReference>
<gene>
    <name evidence="5" type="ORF">E0L20_02195</name>
</gene>
<dbReference type="Pfam" id="PF00419">
    <property type="entry name" value="Fimbrial"/>
    <property type="match status" value="1"/>
</dbReference>
<dbReference type="OrthoDB" id="8970968at2"/>
<protein>
    <submittedName>
        <fullName evidence="5">Type 1 fimbrial protein</fullName>
    </submittedName>
</protein>
<reference evidence="5 6" key="1">
    <citation type="submission" date="2019-02" db="EMBL/GenBank/DDBJ databases">
        <title>The draft genome of Enterobacter spp. strains.</title>
        <authorList>
            <person name="Wang C."/>
            <person name="Feng Y."/>
            <person name="Zong Z."/>
        </authorList>
    </citation>
    <scope>NUCLEOTIDE SEQUENCE [LARGE SCALE GENOMIC DNA]</scope>
    <source>
        <strain evidence="5 6">WCHEW120002</strain>
    </source>
</reference>
<sequence>MNKTVQGGDMLRYFCAMLLMGINLPPVLADGGHVNIAGNVTNGGCTIHDGTYLTFNLEPVKTTDLPSVDSVAGRQEKNISVICPKGIFPYFQFIYTPASGGQTVLKNKGTATGIGVELLNASYDDSPIHTLAYSVMRPTSAGKYTLAVHYIRTSQDMTPGTVESDAEYDLVYD</sequence>
<dbReference type="GO" id="GO:0009289">
    <property type="term" value="C:pilus"/>
    <property type="evidence" value="ECO:0007669"/>
    <property type="project" value="UniProtKB-SubCell"/>
</dbReference>
<accession>A0A4R0GHR9</accession>
<dbReference type="InterPro" id="IPR050263">
    <property type="entry name" value="Bact_Fimbrial_Adh_Pro"/>
</dbReference>
<dbReference type="Gene3D" id="2.60.40.1090">
    <property type="entry name" value="Fimbrial-type adhesion domain"/>
    <property type="match status" value="1"/>
</dbReference>
<comment type="similarity">
    <text evidence="2">Belongs to the fimbrial protein family.</text>
</comment>
<evidence type="ECO:0000256" key="2">
    <source>
        <dbReference type="ARBA" id="ARBA00006671"/>
    </source>
</evidence>
<evidence type="ECO:0000313" key="5">
    <source>
        <dbReference type="EMBL" id="TCB94908.1"/>
    </source>
</evidence>
<dbReference type="PANTHER" id="PTHR33420:SF14">
    <property type="entry name" value="TYPE 1 FIMBRIN D-MANNOSE SPECIFIC ADHESIN"/>
    <property type="match status" value="1"/>
</dbReference>
<dbReference type="AlphaFoldDB" id="A0A4R0GHR9"/>
<comment type="subcellular location">
    <subcellularLocation>
        <location evidence="1">Fimbrium</location>
    </subcellularLocation>
</comment>
<dbReference type="SUPFAM" id="SSF49401">
    <property type="entry name" value="Bacterial adhesins"/>
    <property type="match status" value="1"/>
</dbReference>
<dbReference type="EMBL" id="SJOO01000001">
    <property type="protein sequence ID" value="TCB94908.1"/>
    <property type="molecule type" value="Genomic_DNA"/>
</dbReference>
<dbReference type="Proteomes" id="UP000291424">
    <property type="component" value="Unassembled WGS sequence"/>
</dbReference>
<dbReference type="InterPro" id="IPR000259">
    <property type="entry name" value="Adhesion_dom_fimbrial"/>
</dbReference>
<keyword evidence="3" id="KW-0281">Fimbrium</keyword>
<name>A0A4R0GHR9_9ENTR</name>
<dbReference type="InterPro" id="IPR036937">
    <property type="entry name" value="Adhesion_dom_fimbrial_sf"/>
</dbReference>